<feature type="region of interest" description="Disordered" evidence="1">
    <location>
        <begin position="203"/>
        <end position="232"/>
    </location>
</feature>
<evidence type="ECO:0000313" key="3">
    <source>
        <dbReference type="EMBL" id="SNS39811.1"/>
    </source>
</evidence>
<reference evidence="4" key="1">
    <citation type="submission" date="2017-06" db="EMBL/GenBank/DDBJ databases">
        <authorList>
            <person name="Varghese N."/>
            <person name="Submissions S."/>
        </authorList>
    </citation>
    <scope>NUCLEOTIDE SEQUENCE [LARGE SCALE GENOMIC DNA]</scope>
    <source>
        <strain evidence="4">JCM 23211</strain>
    </source>
</reference>
<evidence type="ECO:0000256" key="1">
    <source>
        <dbReference type="SAM" id="MobiDB-lite"/>
    </source>
</evidence>
<dbReference type="AlphaFoldDB" id="A0A239E5U5"/>
<keyword evidence="4" id="KW-1185">Reference proteome</keyword>
<protein>
    <submittedName>
        <fullName evidence="3">Predicted membrane protein</fullName>
    </submittedName>
</protein>
<dbReference type="Proteomes" id="UP000198327">
    <property type="component" value="Unassembled WGS sequence"/>
</dbReference>
<feature type="transmembrane region" description="Helical" evidence="2">
    <location>
        <begin position="162"/>
        <end position="186"/>
    </location>
</feature>
<keyword evidence="2" id="KW-0812">Transmembrane</keyword>
<keyword evidence="2" id="KW-1133">Transmembrane helix</keyword>
<sequence length="232" mass="24586">MSDEADHQHHGSDSTRPGAGRGHDGYSAETDVNGPTPAGNLGRVDSQEGNQSSQRHEDPLVDEENVVDVVDDILEGELTESEVSEQIRLQQRWKAPLPPPAALAAYERVLPGAADRVLSMAERGVGIREARQGTIRAAVDGQVRVEVTVAEADRDSLKRGQYLATAVSALVSALAFAGMFLTPWAAVGFAVPLAQIASTLVRTVSDGHNPSRDSGGKKADENGEKDSSPTED</sequence>
<feature type="region of interest" description="Disordered" evidence="1">
    <location>
        <begin position="1"/>
        <end position="65"/>
    </location>
</feature>
<dbReference type="InterPro" id="IPR019284">
    <property type="entry name" value="RP532"/>
</dbReference>
<name>A0A239E5U5_9NOCA</name>
<gene>
    <name evidence="3" type="ORF">SAMN05421642_102210</name>
</gene>
<evidence type="ECO:0000256" key="2">
    <source>
        <dbReference type="SAM" id="Phobius"/>
    </source>
</evidence>
<accession>A0A239E5U5</accession>
<evidence type="ECO:0000313" key="4">
    <source>
        <dbReference type="Proteomes" id="UP000198327"/>
    </source>
</evidence>
<feature type="compositionally biased region" description="Basic and acidic residues" evidence="1">
    <location>
        <begin position="1"/>
        <end position="13"/>
    </location>
</feature>
<dbReference type="Pfam" id="PF10097">
    <property type="entry name" value="DUF2335"/>
    <property type="match status" value="1"/>
</dbReference>
<keyword evidence="2" id="KW-0472">Membrane</keyword>
<dbReference type="RefSeq" id="WP_176444122.1">
    <property type="nucleotide sequence ID" value="NZ_FZOW01000002.1"/>
</dbReference>
<dbReference type="EMBL" id="FZOW01000002">
    <property type="protein sequence ID" value="SNS39811.1"/>
    <property type="molecule type" value="Genomic_DNA"/>
</dbReference>
<feature type="compositionally biased region" description="Basic and acidic residues" evidence="1">
    <location>
        <begin position="209"/>
        <end position="232"/>
    </location>
</feature>
<organism evidence="3 4">
    <name type="scientific">Rhodococcoides kyotonense</name>
    <dbReference type="NCBI Taxonomy" id="398843"/>
    <lineage>
        <taxon>Bacteria</taxon>
        <taxon>Bacillati</taxon>
        <taxon>Actinomycetota</taxon>
        <taxon>Actinomycetes</taxon>
        <taxon>Mycobacteriales</taxon>
        <taxon>Nocardiaceae</taxon>
        <taxon>Rhodococcoides</taxon>
    </lineage>
</organism>
<proteinExistence type="predicted"/>